<evidence type="ECO:0000256" key="1">
    <source>
        <dbReference type="ARBA" id="ARBA00002329"/>
    </source>
</evidence>
<dbReference type="PANTHER" id="PTHR33078">
    <property type="entry name" value="PROTEIN YCF2-RELATED"/>
    <property type="match status" value="1"/>
</dbReference>
<evidence type="ECO:0000256" key="5">
    <source>
        <dbReference type="ARBA" id="ARBA00022741"/>
    </source>
</evidence>
<name>A0A7R7EWX8_ACTDE</name>
<keyword evidence="7" id="KW-0150">Chloroplast</keyword>
<evidence type="ECO:0000256" key="2">
    <source>
        <dbReference type="ARBA" id="ARBA00004474"/>
    </source>
</evidence>
<evidence type="ECO:0000256" key="4">
    <source>
        <dbReference type="ARBA" id="ARBA00022640"/>
    </source>
</evidence>
<comment type="subcellular location">
    <subcellularLocation>
        <location evidence="2">Plastid</location>
    </subcellularLocation>
</comment>
<proteinExistence type="inferred from homology"/>
<accession>A0A7R7EWX8</accession>
<organism evidence="7">
    <name type="scientific">Actinidia deliciosa</name>
    <name type="common">Kiwi</name>
    <dbReference type="NCBI Taxonomy" id="3627"/>
    <lineage>
        <taxon>Eukaryota</taxon>
        <taxon>Viridiplantae</taxon>
        <taxon>Streptophyta</taxon>
        <taxon>Embryophyta</taxon>
        <taxon>Tracheophyta</taxon>
        <taxon>Spermatophyta</taxon>
        <taxon>Magnoliopsida</taxon>
        <taxon>eudicotyledons</taxon>
        <taxon>Gunneridae</taxon>
        <taxon>Pentapetalae</taxon>
        <taxon>asterids</taxon>
        <taxon>Ericales</taxon>
        <taxon>Actinidiaceae</taxon>
        <taxon>Actinidia</taxon>
    </lineage>
</organism>
<keyword evidence="4 7" id="KW-0934">Plastid</keyword>
<protein>
    <submittedName>
        <fullName evidence="7">Uncharacterized protein</fullName>
    </submittedName>
</protein>
<evidence type="ECO:0000313" key="7">
    <source>
        <dbReference type="EMBL" id="BCN41449.1"/>
    </source>
</evidence>
<keyword evidence="6" id="KW-0067">ATP-binding</keyword>
<comment type="similarity">
    <text evidence="3">Belongs to the Ycf2 family.</text>
</comment>
<dbReference type="EMBL" id="LC595653">
    <property type="protein sequence ID" value="BCN41449.1"/>
    <property type="molecule type" value="Genomic_DNA"/>
</dbReference>
<gene>
    <name evidence="7" type="primary">ycf2</name>
</gene>
<evidence type="ECO:0000256" key="3">
    <source>
        <dbReference type="ARBA" id="ARBA00009361"/>
    </source>
</evidence>
<dbReference type="PANTHER" id="PTHR33078:SF100">
    <property type="entry name" value="PROTEIN YCF2"/>
    <property type="match status" value="1"/>
</dbReference>
<dbReference type="GO" id="GO:0005524">
    <property type="term" value="F:ATP binding"/>
    <property type="evidence" value="ECO:0007669"/>
    <property type="project" value="UniProtKB-KW"/>
</dbReference>
<dbReference type="GO" id="GO:0009536">
    <property type="term" value="C:plastid"/>
    <property type="evidence" value="ECO:0007669"/>
    <property type="project" value="UniProtKB-SubCell"/>
</dbReference>
<evidence type="ECO:0000256" key="6">
    <source>
        <dbReference type="ARBA" id="ARBA00022840"/>
    </source>
</evidence>
<reference evidence="7" key="1">
    <citation type="submission" date="2020-11" db="EMBL/GenBank/DDBJ databases">
        <title>The complete chloroplast genome sequence of Actinidia deliciosa var haeson.</title>
        <authorList>
            <person name="Kim D."/>
        </authorList>
    </citation>
    <scope>NUCLEOTIDE SEQUENCE</scope>
</reference>
<keyword evidence="5" id="KW-0547">Nucleotide-binding</keyword>
<dbReference type="AlphaFoldDB" id="A0A7R7EWX8"/>
<comment type="function">
    <text evidence="1">Probable ATPase of unknown function. Its presence in a non-photosynthetic plant (Epifagus virginiana) and experiments in tobacco indicate that it has an essential function which is probably not related to photosynthesis.</text>
</comment>
<geneLocation type="chloroplast" evidence="7"/>
<sequence length="107" mass="12736">MSRCFFLPLSPSPSPSQTEPPKYIFESLFMENKQEKHFELLINFNSQKRLRTIRITISGSFRSDTVSKSYQNLSNLFLSNGRLLDQMTKTLWRKRRHFPDDMQIGFR</sequence>